<dbReference type="PANTHER" id="PTHR43591">
    <property type="entry name" value="METHYLTRANSFERASE"/>
    <property type="match status" value="1"/>
</dbReference>
<feature type="domain" description="Methyltransferase type 11" evidence="1">
    <location>
        <begin position="39"/>
        <end position="146"/>
    </location>
</feature>
<dbReference type="SUPFAM" id="SSF53335">
    <property type="entry name" value="S-adenosyl-L-methionine-dependent methyltransferases"/>
    <property type="match status" value="1"/>
</dbReference>
<evidence type="ECO:0000259" key="1">
    <source>
        <dbReference type="Pfam" id="PF08241"/>
    </source>
</evidence>
<organism evidence="2 3">
    <name type="scientific">Dyadobacter pollutisoli</name>
    <dbReference type="NCBI Taxonomy" id="2910158"/>
    <lineage>
        <taxon>Bacteria</taxon>
        <taxon>Pseudomonadati</taxon>
        <taxon>Bacteroidota</taxon>
        <taxon>Cytophagia</taxon>
        <taxon>Cytophagales</taxon>
        <taxon>Spirosomataceae</taxon>
        <taxon>Dyadobacter</taxon>
    </lineage>
</organism>
<sequence>MKNSYDDRVIRYETVTNFSDDMFDELVRLINPRDGQAILDCGAGYAPVTQAIISRHPSLDVDYCILEYSEIQLQRARKEVTQLLQLLGETKCVAYQQNSAAAMEYDDNSFDTVVTKMVLHELPAEDQVKMISEIYRILKPGGKFILWQTILDDSTVEFYRNMFRKKDSLAGYESLVENRNFITQDAFYFLLSEARFHEYELARSFTYNFNSKYRLYSELQGDWNKLRMLNEYLVSLVIDEGAGFSEKTKFTFEDDNVSLFFKQGVYLAKKPLTNE</sequence>
<dbReference type="Pfam" id="PF08241">
    <property type="entry name" value="Methyltransf_11"/>
    <property type="match status" value="1"/>
</dbReference>
<name>A0A9E8NGA6_9BACT</name>
<dbReference type="GO" id="GO:0008757">
    <property type="term" value="F:S-adenosylmethionine-dependent methyltransferase activity"/>
    <property type="evidence" value="ECO:0007669"/>
    <property type="project" value="InterPro"/>
</dbReference>
<dbReference type="Gene3D" id="3.40.50.150">
    <property type="entry name" value="Vaccinia Virus protein VP39"/>
    <property type="match status" value="1"/>
</dbReference>
<dbReference type="CDD" id="cd02440">
    <property type="entry name" value="AdoMet_MTases"/>
    <property type="match status" value="1"/>
</dbReference>
<evidence type="ECO:0000313" key="2">
    <source>
        <dbReference type="EMBL" id="WAC14452.1"/>
    </source>
</evidence>
<dbReference type="InterPro" id="IPR013216">
    <property type="entry name" value="Methyltransf_11"/>
</dbReference>
<accession>A0A9E8NGA6</accession>
<dbReference type="GO" id="GO:0032259">
    <property type="term" value="P:methylation"/>
    <property type="evidence" value="ECO:0007669"/>
    <property type="project" value="UniProtKB-KW"/>
</dbReference>
<protein>
    <submittedName>
        <fullName evidence="2">Class I SAM-dependent methyltransferase</fullName>
    </submittedName>
</protein>
<dbReference type="AlphaFoldDB" id="A0A9E8NGA6"/>
<dbReference type="Proteomes" id="UP001164653">
    <property type="component" value="Chromosome"/>
</dbReference>
<dbReference type="KEGG" id="dpf:ON006_10950"/>
<dbReference type="InterPro" id="IPR029063">
    <property type="entry name" value="SAM-dependent_MTases_sf"/>
</dbReference>
<gene>
    <name evidence="2" type="ORF">ON006_10950</name>
</gene>
<proteinExistence type="predicted"/>
<reference evidence="2" key="1">
    <citation type="submission" date="2022-11" db="EMBL/GenBank/DDBJ databases">
        <title>Dyadobacter pollutisoli sp. nov., isolated from plastic dumped soil.</title>
        <authorList>
            <person name="Kim J.M."/>
            <person name="Kim K.R."/>
            <person name="Lee J.K."/>
            <person name="Hao L."/>
            <person name="Jeon C.O."/>
        </authorList>
    </citation>
    <scope>NUCLEOTIDE SEQUENCE</scope>
    <source>
        <strain evidence="2">U1</strain>
    </source>
</reference>
<keyword evidence="2" id="KW-0489">Methyltransferase</keyword>
<dbReference type="RefSeq" id="WP_244819820.1">
    <property type="nucleotide sequence ID" value="NZ_CP112998.1"/>
</dbReference>
<dbReference type="EMBL" id="CP112998">
    <property type="protein sequence ID" value="WAC14452.1"/>
    <property type="molecule type" value="Genomic_DNA"/>
</dbReference>
<evidence type="ECO:0000313" key="3">
    <source>
        <dbReference type="Proteomes" id="UP001164653"/>
    </source>
</evidence>
<keyword evidence="3" id="KW-1185">Reference proteome</keyword>
<keyword evidence="2" id="KW-0808">Transferase</keyword>